<protein>
    <submittedName>
        <fullName evidence="2">Uncharacterized protein</fullName>
    </submittedName>
</protein>
<comment type="caution">
    <text evidence="2">The sequence shown here is derived from an EMBL/GenBank/DDBJ whole genome shotgun (WGS) entry which is preliminary data.</text>
</comment>
<dbReference type="Proteomes" id="UP000256686">
    <property type="component" value="Unassembled WGS sequence"/>
</dbReference>
<reference evidence="3" key="1">
    <citation type="submission" date="2018-06" db="EMBL/GenBank/DDBJ databases">
        <authorList>
            <person name="Lum Nde A."/>
            <person name="Hugo C."/>
        </authorList>
    </citation>
    <scope>NUCLEOTIDE SEQUENCE [LARGE SCALE GENOMIC DNA]</scope>
    <source>
        <strain evidence="3">1_F178</strain>
    </source>
</reference>
<accession>A0A3D9C9A4</accession>
<evidence type="ECO:0000313" key="2">
    <source>
        <dbReference type="EMBL" id="REC62455.1"/>
    </source>
</evidence>
<sequence>MSITEKGKINDHYKQADKPFSMKHRVLPIAFGLNSFYLSVLYFRMFWISDKVKTELLLTYKYMLYSVFFVFPLFIISTLILTKEFKAGFFLKLLVWLLVAAMPVLYFWFFDLMKEKELLYGYLITLVQCLVQSKTVKDDEMISRVAGVFSAKLILWFFILLVSLSFHTLYSDLPASMLAGGIYYLCVGILDILVVRYKFITEK</sequence>
<proteinExistence type="predicted"/>
<keyword evidence="3" id="KW-1185">Reference proteome</keyword>
<keyword evidence="1" id="KW-1133">Transmembrane helix</keyword>
<dbReference type="EMBL" id="QNVT01000008">
    <property type="protein sequence ID" value="REC62455.1"/>
    <property type="molecule type" value="Genomic_DNA"/>
</dbReference>
<feature type="transmembrane region" description="Helical" evidence="1">
    <location>
        <begin position="62"/>
        <end position="81"/>
    </location>
</feature>
<organism evidence="2 3">
    <name type="scientific">Chryseobacterium pennae</name>
    <dbReference type="NCBI Taxonomy" id="2258962"/>
    <lineage>
        <taxon>Bacteria</taxon>
        <taxon>Pseudomonadati</taxon>
        <taxon>Bacteroidota</taxon>
        <taxon>Flavobacteriia</taxon>
        <taxon>Flavobacteriales</taxon>
        <taxon>Weeksellaceae</taxon>
        <taxon>Chryseobacterium group</taxon>
        <taxon>Chryseobacterium</taxon>
    </lineage>
</organism>
<evidence type="ECO:0000256" key="1">
    <source>
        <dbReference type="SAM" id="Phobius"/>
    </source>
</evidence>
<feature type="transmembrane region" description="Helical" evidence="1">
    <location>
        <begin position="26"/>
        <end position="47"/>
    </location>
</feature>
<keyword evidence="1" id="KW-0472">Membrane</keyword>
<gene>
    <name evidence="2" type="ORF">DRF65_10190</name>
</gene>
<name>A0A3D9C9A4_9FLAO</name>
<evidence type="ECO:0000313" key="3">
    <source>
        <dbReference type="Proteomes" id="UP000256686"/>
    </source>
</evidence>
<feature type="transmembrane region" description="Helical" evidence="1">
    <location>
        <begin position="148"/>
        <end position="170"/>
    </location>
</feature>
<feature type="transmembrane region" description="Helical" evidence="1">
    <location>
        <begin position="182"/>
        <end position="199"/>
    </location>
</feature>
<keyword evidence="1" id="KW-0812">Transmembrane</keyword>
<feature type="transmembrane region" description="Helical" evidence="1">
    <location>
        <begin position="93"/>
        <end position="113"/>
    </location>
</feature>
<dbReference type="AlphaFoldDB" id="A0A3D9C9A4"/>